<keyword evidence="8 13" id="KW-0560">Oxidoreductase</keyword>
<evidence type="ECO:0000256" key="3">
    <source>
        <dbReference type="ARBA" id="ARBA00010617"/>
    </source>
</evidence>
<dbReference type="PRINTS" id="PR00463">
    <property type="entry name" value="EP450I"/>
</dbReference>
<keyword evidence="9 12" id="KW-0408">Iron</keyword>
<evidence type="ECO:0000256" key="5">
    <source>
        <dbReference type="ARBA" id="ARBA00022692"/>
    </source>
</evidence>
<evidence type="ECO:0000256" key="8">
    <source>
        <dbReference type="ARBA" id="ARBA00023002"/>
    </source>
</evidence>
<evidence type="ECO:0000256" key="11">
    <source>
        <dbReference type="ARBA" id="ARBA00023136"/>
    </source>
</evidence>
<comment type="subcellular location">
    <subcellularLocation>
        <location evidence="2">Membrane</location>
        <topology evidence="2">Single-pass membrane protein</topology>
    </subcellularLocation>
</comment>
<keyword evidence="4 12" id="KW-0349">Heme</keyword>
<gene>
    <name evidence="15" type="ORF">A9K55_005907</name>
</gene>
<dbReference type="GO" id="GO:0016705">
    <property type="term" value="F:oxidoreductase activity, acting on paired donors, with incorporation or reduction of molecular oxygen"/>
    <property type="evidence" value="ECO:0007669"/>
    <property type="project" value="InterPro"/>
</dbReference>
<proteinExistence type="inferred from homology"/>
<evidence type="ECO:0000313" key="16">
    <source>
        <dbReference type="Proteomes" id="UP000323067"/>
    </source>
</evidence>
<dbReference type="PANTHER" id="PTHR24305:SF157">
    <property type="entry name" value="N-ACETYLTRYPTOPHAN 6-HYDROXYLASE IVOC-RELATED"/>
    <property type="match status" value="1"/>
</dbReference>
<dbReference type="Gene3D" id="1.10.630.10">
    <property type="entry name" value="Cytochrome P450"/>
    <property type="match status" value="1"/>
</dbReference>
<dbReference type="FunFam" id="1.10.630.10:FF:000069">
    <property type="entry name" value="Cytochrome P450, putative (Eurofung)"/>
    <property type="match status" value="1"/>
</dbReference>
<dbReference type="PANTHER" id="PTHR24305">
    <property type="entry name" value="CYTOCHROME P450"/>
    <property type="match status" value="1"/>
</dbReference>
<evidence type="ECO:0000256" key="13">
    <source>
        <dbReference type="RuleBase" id="RU000461"/>
    </source>
</evidence>
<dbReference type="AlphaFoldDB" id="A0A2H4SB11"/>
<dbReference type="VEuPathDB" id="FungiDB:CCM_03056"/>
<dbReference type="GO" id="GO:0005506">
    <property type="term" value="F:iron ion binding"/>
    <property type="evidence" value="ECO:0007669"/>
    <property type="project" value="InterPro"/>
</dbReference>
<dbReference type="PRINTS" id="PR00385">
    <property type="entry name" value="P450"/>
</dbReference>
<dbReference type="InterPro" id="IPR017972">
    <property type="entry name" value="Cyt_P450_CS"/>
</dbReference>
<evidence type="ECO:0000256" key="10">
    <source>
        <dbReference type="ARBA" id="ARBA00023033"/>
    </source>
</evidence>
<evidence type="ECO:0000256" key="4">
    <source>
        <dbReference type="ARBA" id="ARBA00022617"/>
    </source>
</evidence>
<comment type="cofactor">
    <cofactor evidence="1 12">
        <name>heme</name>
        <dbReference type="ChEBI" id="CHEBI:30413"/>
    </cofactor>
</comment>
<dbReference type="InterPro" id="IPR050121">
    <property type="entry name" value="Cytochrome_P450_monoxygenase"/>
</dbReference>
<evidence type="ECO:0000313" key="15">
    <source>
        <dbReference type="EMBL" id="ATY60304.1"/>
    </source>
</evidence>
<protein>
    <submittedName>
        <fullName evidence="15">Cytochrome P450 oxidoreductase</fullName>
    </submittedName>
</protein>
<evidence type="ECO:0000256" key="14">
    <source>
        <dbReference type="SAM" id="Phobius"/>
    </source>
</evidence>
<dbReference type="VEuPathDB" id="FungiDB:A9K55_005907"/>
<dbReference type="InterPro" id="IPR036396">
    <property type="entry name" value="Cyt_P450_sf"/>
</dbReference>
<accession>A0A2H4SB11</accession>
<dbReference type="InterPro" id="IPR001128">
    <property type="entry name" value="Cyt_P450"/>
</dbReference>
<dbReference type="GO" id="GO:0016020">
    <property type="term" value="C:membrane"/>
    <property type="evidence" value="ECO:0007669"/>
    <property type="project" value="UniProtKB-SubCell"/>
</dbReference>
<evidence type="ECO:0000256" key="12">
    <source>
        <dbReference type="PIRSR" id="PIRSR602401-1"/>
    </source>
</evidence>
<comment type="similarity">
    <text evidence="3 13">Belongs to the cytochrome P450 family.</text>
</comment>
<keyword evidence="5 14" id="KW-0812">Transmembrane</keyword>
<dbReference type="InterPro" id="IPR002401">
    <property type="entry name" value="Cyt_P450_E_grp-I"/>
</dbReference>
<dbReference type="EMBL" id="CP023323">
    <property type="protein sequence ID" value="ATY60304.1"/>
    <property type="molecule type" value="Genomic_DNA"/>
</dbReference>
<feature type="binding site" description="axial binding residue" evidence="12">
    <location>
        <position position="469"/>
    </location>
    <ligand>
        <name>heme</name>
        <dbReference type="ChEBI" id="CHEBI:30413"/>
    </ligand>
    <ligandPart>
        <name>Fe</name>
        <dbReference type="ChEBI" id="CHEBI:18248"/>
    </ligandPart>
</feature>
<dbReference type="CDD" id="cd11062">
    <property type="entry name" value="CYP58-like"/>
    <property type="match status" value="1"/>
</dbReference>
<evidence type="ECO:0000256" key="9">
    <source>
        <dbReference type="ARBA" id="ARBA00023004"/>
    </source>
</evidence>
<reference evidence="15 16" key="1">
    <citation type="journal article" date="2017" name="BMC Genomics">
        <title>Chromosome level assembly and secondary metabolite potential of the parasitic fungus Cordyceps militaris.</title>
        <authorList>
            <person name="Kramer G.J."/>
            <person name="Nodwell J.R."/>
        </authorList>
    </citation>
    <scope>NUCLEOTIDE SEQUENCE [LARGE SCALE GENOMIC DNA]</scope>
    <source>
        <strain evidence="15 16">ATCC 34164</strain>
    </source>
</reference>
<organism evidence="15 16">
    <name type="scientific">Cordyceps militaris</name>
    <name type="common">Caterpillar fungus</name>
    <name type="synonym">Clavaria militaris</name>
    <dbReference type="NCBI Taxonomy" id="73501"/>
    <lineage>
        <taxon>Eukaryota</taxon>
        <taxon>Fungi</taxon>
        <taxon>Dikarya</taxon>
        <taxon>Ascomycota</taxon>
        <taxon>Pezizomycotina</taxon>
        <taxon>Sordariomycetes</taxon>
        <taxon>Hypocreomycetidae</taxon>
        <taxon>Hypocreales</taxon>
        <taxon>Cordycipitaceae</taxon>
        <taxon>Cordyceps</taxon>
    </lineage>
</organism>
<evidence type="ECO:0000256" key="1">
    <source>
        <dbReference type="ARBA" id="ARBA00001971"/>
    </source>
</evidence>
<keyword evidence="6 12" id="KW-0479">Metal-binding</keyword>
<name>A0A2H4SB11_CORMI</name>
<feature type="transmembrane region" description="Helical" evidence="14">
    <location>
        <begin position="18"/>
        <end position="38"/>
    </location>
</feature>
<dbReference type="SUPFAM" id="SSF48264">
    <property type="entry name" value="Cytochrome P450"/>
    <property type="match status" value="1"/>
</dbReference>
<dbReference type="GO" id="GO:0004497">
    <property type="term" value="F:monooxygenase activity"/>
    <property type="evidence" value="ECO:0007669"/>
    <property type="project" value="UniProtKB-KW"/>
</dbReference>
<dbReference type="GO" id="GO:0020037">
    <property type="term" value="F:heme binding"/>
    <property type="evidence" value="ECO:0007669"/>
    <property type="project" value="InterPro"/>
</dbReference>
<dbReference type="PROSITE" id="PS00086">
    <property type="entry name" value="CYTOCHROME_P450"/>
    <property type="match status" value="1"/>
</dbReference>
<dbReference type="Proteomes" id="UP000323067">
    <property type="component" value="Chromosome vi"/>
</dbReference>
<evidence type="ECO:0000256" key="7">
    <source>
        <dbReference type="ARBA" id="ARBA00022989"/>
    </source>
</evidence>
<evidence type="ECO:0000256" key="6">
    <source>
        <dbReference type="ARBA" id="ARBA00022723"/>
    </source>
</evidence>
<keyword evidence="11 14" id="KW-0472">Membrane</keyword>
<sequence>MEDSIVEYVRDSVSRSPLAVLAILGTVYGLLLVVYRLYLHPLSGFPGPKLAAATLWYEFYYDAILRGRYTFEIEHMHHRYGPVVRISPHELHINDPAFISELYASGSKKRDKYPYFTGQFGIPDSVFGTAGHDLHRMRRGALNKFFSKAAVTRLEPIIHSAVEKLISQLETYSGAEKPAPMTMAFSCMTTDIVTEYAFAKSYGFLNSPTFEPNFHGAIIAGTDMGPWMKQFPWLMTLLNSLPQSVLAKMNPEAGSYVKFQEDIRRQIRQTQDQITSGSYESTQGRTIFHELLTGDLPDEEKSVSRLWQEGQIVVGAGTETTAWTLSATLFYILNDERVRLRLRKELAAAIPEPCHRIDCNELEKLPYLSAVITEGLRLSYGVSTRLQRINPTAPFYFKPSSLAAGSGCPEYVIPRGTPVGMTSTLIHTNSELFPDPHTFIPERWLDDNGQRHHLLDGYLLSFSRGSRQCIGIQLAYAELFLCLALLFRRLGDRMELFETTRKDVEIYYDRFVPTPRCGTKGIRILVGEKP</sequence>
<evidence type="ECO:0000256" key="2">
    <source>
        <dbReference type="ARBA" id="ARBA00004167"/>
    </source>
</evidence>
<keyword evidence="7 14" id="KW-1133">Transmembrane helix</keyword>
<keyword evidence="10 13" id="KW-0503">Monooxygenase</keyword>
<dbReference type="Pfam" id="PF00067">
    <property type="entry name" value="p450"/>
    <property type="match status" value="1"/>
</dbReference>